<evidence type="ECO:0000313" key="1">
    <source>
        <dbReference type="EMBL" id="SPY99861.1"/>
    </source>
</evidence>
<name>A0A2X2BYL9_PSELU</name>
<sequence>MTATLAIASKKLPRPDITWDSRLSLAAAYPPRGPSDLVELVTSTECYLWAFPPADNRETSQATIDRYFASPLGGTAELGMGFSIITAGWVRPKHFRQRDQPYDTFTQYGVYSPMWSCRVSNTSTSPTWYLGNILYSSIRDGAPWSSDRLSDLLPNGLASLPRLRGCHTCRMLFIDEASSELDIPTRCLCDESSQTKGNTPLTTNKQFSMKR</sequence>
<proteinExistence type="predicted"/>
<dbReference type="EMBL" id="UAUF01000002">
    <property type="protein sequence ID" value="SPY99861.1"/>
    <property type="molecule type" value="Genomic_DNA"/>
</dbReference>
<gene>
    <name evidence="1" type="ORF">NCTC11842_00006</name>
</gene>
<reference evidence="1 2" key="1">
    <citation type="submission" date="2018-06" db="EMBL/GenBank/DDBJ databases">
        <authorList>
            <consortium name="Pathogen Informatics"/>
            <person name="Doyle S."/>
        </authorList>
    </citation>
    <scope>NUCLEOTIDE SEQUENCE [LARGE SCALE GENOMIC DNA]</scope>
    <source>
        <strain evidence="1 2">NCTC11842</strain>
    </source>
</reference>
<dbReference type="Proteomes" id="UP000250443">
    <property type="component" value="Unassembled WGS sequence"/>
</dbReference>
<accession>A0A2X2BYL9</accession>
<organism evidence="1 2">
    <name type="scientific">Pseudomonas luteola</name>
    <dbReference type="NCBI Taxonomy" id="47886"/>
    <lineage>
        <taxon>Bacteria</taxon>
        <taxon>Pseudomonadati</taxon>
        <taxon>Pseudomonadota</taxon>
        <taxon>Gammaproteobacteria</taxon>
        <taxon>Pseudomonadales</taxon>
        <taxon>Pseudomonadaceae</taxon>
        <taxon>Pseudomonas</taxon>
    </lineage>
</organism>
<evidence type="ECO:0000313" key="2">
    <source>
        <dbReference type="Proteomes" id="UP000250443"/>
    </source>
</evidence>
<dbReference type="AlphaFoldDB" id="A0A2X2BYL9"/>
<protein>
    <submittedName>
        <fullName evidence="1">Uncharacterized protein</fullName>
    </submittedName>
</protein>